<comment type="caution">
    <text evidence="1">The sequence shown here is derived from an EMBL/GenBank/DDBJ whole genome shotgun (WGS) entry which is preliminary data.</text>
</comment>
<evidence type="ECO:0000313" key="2">
    <source>
        <dbReference type="Proteomes" id="UP001186974"/>
    </source>
</evidence>
<organism evidence="1 2">
    <name type="scientific">Coniosporium uncinatum</name>
    <dbReference type="NCBI Taxonomy" id="93489"/>
    <lineage>
        <taxon>Eukaryota</taxon>
        <taxon>Fungi</taxon>
        <taxon>Dikarya</taxon>
        <taxon>Ascomycota</taxon>
        <taxon>Pezizomycotina</taxon>
        <taxon>Dothideomycetes</taxon>
        <taxon>Dothideomycetes incertae sedis</taxon>
        <taxon>Coniosporium</taxon>
    </lineage>
</organism>
<keyword evidence="2" id="KW-1185">Reference proteome</keyword>
<evidence type="ECO:0000313" key="1">
    <source>
        <dbReference type="EMBL" id="KAK3079299.1"/>
    </source>
</evidence>
<accession>A0ACC3DRC6</accession>
<gene>
    <name evidence="1" type="ORF">LTS18_005208</name>
</gene>
<dbReference type="Proteomes" id="UP001186974">
    <property type="component" value="Unassembled WGS sequence"/>
</dbReference>
<name>A0ACC3DRC6_9PEZI</name>
<proteinExistence type="predicted"/>
<sequence length="141" mass="15711">MHRGGAMGGHYWIYIRDFKSGVWRKYNDEQVTEVKNLDEIFKQDTSKPTANLVVYVQDDIKLDLTEAVDRAPVVPEIQMQDVEDTANPIVTTGIDPNAGQGDEDEGPVYIEDVLEGVDPDGDNDDGHLDLCRVTICESEGE</sequence>
<protein>
    <submittedName>
        <fullName evidence="1">Uncharacterized protein</fullName>
    </submittedName>
</protein>
<reference evidence="1" key="1">
    <citation type="submission" date="2024-09" db="EMBL/GenBank/DDBJ databases">
        <title>Black Yeasts Isolated from many extreme environments.</title>
        <authorList>
            <person name="Coleine C."/>
            <person name="Stajich J.E."/>
            <person name="Selbmann L."/>
        </authorList>
    </citation>
    <scope>NUCLEOTIDE SEQUENCE</scope>
    <source>
        <strain evidence="1">CCFEE 5737</strain>
    </source>
</reference>
<dbReference type="EMBL" id="JAWDJW010001235">
    <property type="protein sequence ID" value="KAK3079299.1"/>
    <property type="molecule type" value="Genomic_DNA"/>
</dbReference>